<dbReference type="Proteomes" id="UP001501690">
    <property type="component" value="Unassembled WGS sequence"/>
</dbReference>
<dbReference type="InterPro" id="IPR036291">
    <property type="entry name" value="NAD(P)-bd_dom_sf"/>
</dbReference>
<dbReference type="Gene3D" id="3.40.50.720">
    <property type="entry name" value="NAD(P)-binding Rossmann-like Domain"/>
    <property type="match status" value="1"/>
</dbReference>
<name>A0ABP4TID9_9MICO</name>
<keyword evidence="4" id="KW-1185">Reference proteome</keyword>
<dbReference type="InterPro" id="IPR008927">
    <property type="entry name" value="6-PGluconate_DH-like_C_sf"/>
</dbReference>
<proteinExistence type="predicted"/>
<evidence type="ECO:0000313" key="3">
    <source>
        <dbReference type="EMBL" id="GAA1688528.1"/>
    </source>
</evidence>
<feature type="domain" description="6-phosphogluconate dehydrogenase NADP-binding" evidence="1">
    <location>
        <begin position="2"/>
        <end position="107"/>
    </location>
</feature>
<dbReference type="EMBL" id="BAAAPL010000001">
    <property type="protein sequence ID" value="GAA1688528.1"/>
    <property type="molecule type" value="Genomic_DNA"/>
</dbReference>
<protein>
    <submittedName>
        <fullName evidence="3">NAD(P)-dependent oxidoreductase</fullName>
    </submittedName>
</protein>
<dbReference type="Pfam" id="PF03446">
    <property type="entry name" value="NAD_binding_2"/>
    <property type="match status" value="1"/>
</dbReference>
<reference evidence="4" key="1">
    <citation type="journal article" date="2019" name="Int. J. Syst. Evol. Microbiol.">
        <title>The Global Catalogue of Microorganisms (GCM) 10K type strain sequencing project: providing services to taxonomists for standard genome sequencing and annotation.</title>
        <authorList>
            <consortium name="The Broad Institute Genomics Platform"/>
            <consortium name="The Broad Institute Genome Sequencing Center for Infectious Disease"/>
            <person name="Wu L."/>
            <person name="Ma J."/>
        </authorList>
    </citation>
    <scope>NUCLEOTIDE SEQUENCE [LARGE SCALE GENOMIC DNA]</scope>
    <source>
        <strain evidence="4">JCM 15577</strain>
    </source>
</reference>
<gene>
    <name evidence="3" type="ORF">GCM10009808_01870</name>
</gene>
<comment type="caution">
    <text evidence="3">The sequence shown here is derived from an EMBL/GenBank/DDBJ whole genome shotgun (WGS) entry which is preliminary data.</text>
</comment>
<organism evidence="3 4">
    <name type="scientific">Microbacterium sediminicola</name>
    <dbReference type="NCBI Taxonomy" id="415210"/>
    <lineage>
        <taxon>Bacteria</taxon>
        <taxon>Bacillati</taxon>
        <taxon>Actinomycetota</taxon>
        <taxon>Actinomycetes</taxon>
        <taxon>Micrococcales</taxon>
        <taxon>Microbacteriaceae</taxon>
        <taxon>Microbacterium</taxon>
    </lineage>
</organism>
<dbReference type="SUPFAM" id="SSF48179">
    <property type="entry name" value="6-phosphogluconate dehydrogenase C-terminal domain-like"/>
    <property type="match status" value="1"/>
</dbReference>
<evidence type="ECO:0000259" key="1">
    <source>
        <dbReference type="Pfam" id="PF03446"/>
    </source>
</evidence>
<evidence type="ECO:0000313" key="4">
    <source>
        <dbReference type="Proteomes" id="UP001501690"/>
    </source>
</evidence>
<dbReference type="Pfam" id="PF09130">
    <property type="entry name" value="DUF1932"/>
    <property type="match status" value="1"/>
</dbReference>
<dbReference type="InterPro" id="IPR006115">
    <property type="entry name" value="6PGDH_NADP-bd"/>
</dbReference>
<dbReference type="Gene3D" id="1.10.1040.10">
    <property type="entry name" value="N-(1-d-carboxylethyl)-l-norvaline Dehydrogenase, domain 2"/>
    <property type="match status" value="1"/>
</dbReference>
<dbReference type="InterPro" id="IPR015814">
    <property type="entry name" value="Pgluconate_DH_NAD-bd_C"/>
</dbReference>
<sequence>MRVAVIGLGEAGSTYARGLRDRGADVIGYDRAFELDDVGCAPDAVSAARGADLVLSLVCAANAADVADEVADVCQGAVFADMNTGSRELKQHVTSRMARAGVPCADVAIMAPILRHGIMTQLLTSGPGAAEVSRLFTALEVPISVVGTQPGDAASLKLTRSVFLKGLGSLVFESLRAAEALGAHDWMLEQMAGEFGPEGETLVERLITGTRLHAVRRSHEMKDVREYLRSIDVPAEMTEGTIAWLDRIVAGDDRVS</sequence>
<dbReference type="InterPro" id="IPR013328">
    <property type="entry name" value="6PGD_dom2"/>
</dbReference>
<evidence type="ECO:0000259" key="2">
    <source>
        <dbReference type="Pfam" id="PF09130"/>
    </source>
</evidence>
<dbReference type="SUPFAM" id="SSF51735">
    <property type="entry name" value="NAD(P)-binding Rossmann-fold domains"/>
    <property type="match status" value="1"/>
</dbReference>
<feature type="domain" description="Phosphogluconate dehydrogenase NAD-binding putative C-terminal" evidence="2">
    <location>
        <begin position="178"/>
        <end position="247"/>
    </location>
</feature>
<accession>A0ABP4TID9</accession>
<dbReference type="RefSeq" id="WP_344067942.1">
    <property type="nucleotide sequence ID" value="NZ_BAAAPL010000001.1"/>
</dbReference>